<accession>A0A6P1TWH8</accession>
<dbReference type="NCBIfam" id="NF042964">
    <property type="entry name" value="phospholipD_antiphage"/>
    <property type="match status" value="1"/>
</dbReference>
<organism evidence="4 5">
    <name type="scientific">Anaerocolumna sedimenticola</name>
    <dbReference type="NCBI Taxonomy" id="2696063"/>
    <lineage>
        <taxon>Bacteria</taxon>
        <taxon>Bacillati</taxon>
        <taxon>Bacillota</taxon>
        <taxon>Clostridia</taxon>
        <taxon>Lachnospirales</taxon>
        <taxon>Lachnospiraceae</taxon>
        <taxon>Anaerocolumna</taxon>
    </lineage>
</organism>
<dbReference type="EMBL" id="CP048000">
    <property type="protein sequence ID" value="QHQ63868.1"/>
    <property type="molecule type" value="Genomic_DNA"/>
</dbReference>
<dbReference type="SMART" id="SM00487">
    <property type="entry name" value="DEXDc"/>
    <property type="match status" value="1"/>
</dbReference>
<dbReference type="Gene3D" id="3.40.50.10810">
    <property type="entry name" value="Tandem AAA-ATPase domain"/>
    <property type="match status" value="1"/>
</dbReference>
<protein>
    <submittedName>
        <fullName evidence="4">DEAD/DEAH box helicase family protein</fullName>
    </submittedName>
</protein>
<dbReference type="SMART" id="SM00490">
    <property type="entry name" value="HELICc"/>
    <property type="match status" value="1"/>
</dbReference>
<dbReference type="InterPro" id="IPR025202">
    <property type="entry name" value="PLD-like_dom"/>
</dbReference>
<dbReference type="GO" id="GO:0016787">
    <property type="term" value="F:hydrolase activity"/>
    <property type="evidence" value="ECO:0007669"/>
    <property type="project" value="UniProtKB-KW"/>
</dbReference>
<dbReference type="InterPro" id="IPR014001">
    <property type="entry name" value="Helicase_ATP-bd"/>
</dbReference>
<feature type="domain" description="Helicase C-terminal" evidence="3">
    <location>
        <begin position="683"/>
        <end position="852"/>
    </location>
</feature>
<gene>
    <name evidence="4" type="ORF">Ana3638_23000</name>
</gene>
<evidence type="ECO:0000256" key="1">
    <source>
        <dbReference type="ARBA" id="ARBA00022801"/>
    </source>
</evidence>
<dbReference type="Proteomes" id="UP000464314">
    <property type="component" value="Chromosome"/>
</dbReference>
<dbReference type="Gene3D" id="3.30.870.10">
    <property type="entry name" value="Endonuclease Chain A"/>
    <property type="match status" value="1"/>
</dbReference>
<dbReference type="CDD" id="cd18793">
    <property type="entry name" value="SF2_C_SNF"/>
    <property type="match status" value="1"/>
</dbReference>
<reference evidence="4 5" key="1">
    <citation type="submission" date="2020-01" db="EMBL/GenBank/DDBJ databases">
        <title>Genome analysis of Anaerocolumna sp. CBA3638.</title>
        <authorList>
            <person name="Kim J."/>
            <person name="Roh S.W."/>
        </authorList>
    </citation>
    <scope>NUCLEOTIDE SEQUENCE [LARGE SCALE GENOMIC DNA]</scope>
    <source>
        <strain evidence="4 5">CBA3638</strain>
    </source>
</reference>
<dbReference type="SUPFAM" id="SSF56024">
    <property type="entry name" value="Phospholipase D/nuclease"/>
    <property type="match status" value="1"/>
</dbReference>
<dbReference type="Pfam" id="PF13091">
    <property type="entry name" value="PLDc_2"/>
    <property type="match status" value="1"/>
</dbReference>
<dbReference type="InterPro" id="IPR049952">
    <property type="entry name" value="PhospholipD-like_anti-phage"/>
</dbReference>
<evidence type="ECO:0000313" key="5">
    <source>
        <dbReference type="Proteomes" id="UP000464314"/>
    </source>
</evidence>
<dbReference type="Pfam" id="PF00176">
    <property type="entry name" value="SNF2-rel_dom"/>
    <property type="match status" value="1"/>
</dbReference>
<evidence type="ECO:0000259" key="3">
    <source>
        <dbReference type="PROSITE" id="PS51194"/>
    </source>
</evidence>
<keyword evidence="4" id="KW-0347">Helicase</keyword>
<dbReference type="PANTHER" id="PTHR45766:SF6">
    <property type="entry name" value="SWI_SNF-RELATED MATRIX-ASSOCIATED ACTIN-DEPENDENT REGULATOR OF CHROMATIN SUBFAMILY A-LIKE PROTEIN 1"/>
    <property type="match status" value="1"/>
</dbReference>
<dbReference type="InterPro" id="IPR027417">
    <property type="entry name" value="P-loop_NTPase"/>
</dbReference>
<dbReference type="InterPro" id="IPR001650">
    <property type="entry name" value="Helicase_C-like"/>
</dbReference>
<feature type="domain" description="Helicase ATP-binding" evidence="2">
    <location>
        <begin position="244"/>
        <end position="428"/>
    </location>
</feature>
<dbReference type="InterPro" id="IPR038718">
    <property type="entry name" value="SNF2-like_sf"/>
</dbReference>
<dbReference type="Gene3D" id="3.40.50.300">
    <property type="entry name" value="P-loop containing nucleotide triphosphate hydrolases"/>
    <property type="match status" value="1"/>
</dbReference>
<dbReference type="AlphaFoldDB" id="A0A6P1TWH8"/>
<dbReference type="PANTHER" id="PTHR45766">
    <property type="entry name" value="DNA ANNEALING HELICASE AND ENDONUCLEASE ZRANB3 FAMILY MEMBER"/>
    <property type="match status" value="1"/>
</dbReference>
<proteinExistence type="predicted"/>
<evidence type="ECO:0000259" key="2">
    <source>
        <dbReference type="PROSITE" id="PS51192"/>
    </source>
</evidence>
<dbReference type="Pfam" id="PF00271">
    <property type="entry name" value="Helicase_C"/>
    <property type="match status" value="1"/>
</dbReference>
<dbReference type="GO" id="GO:0005524">
    <property type="term" value="F:ATP binding"/>
    <property type="evidence" value="ECO:0007669"/>
    <property type="project" value="InterPro"/>
</dbReference>
<keyword evidence="5" id="KW-1185">Reference proteome</keyword>
<dbReference type="InterPro" id="IPR049730">
    <property type="entry name" value="SNF2/RAD54-like_C"/>
</dbReference>
<keyword evidence="4" id="KW-0547">Nucleotide-binding</keyword>
<dbReference type="KEGG" id="anr:Ana3638_23000"/>
<dbReference type="GO" id="GO:0004386">
    <property type="term" value="F:helicase activity"/>
    <property type="evidence" value="ECO:0007669"/>
    <property type="project" value="UniProtKB-KW"/>
</dbReference>
<keyword evidence="4" id="KW-0067">ATP-binding</keyword>
<dbReference type="InterPro" id="IPR000330">
    <property type="entry name" value="SNF2_N"/>
</dbReference>
<sequence>MMNKYSSRRDDVFSSLLNKRLKDAISYDRIAGYFSSSLLEIAGETIEQMDGKIRIICNSDLDIDDVKTAQLAVNAIRKEWCDFKPEEILCDGKNRFEKLYNLLQSQKVEIKVLPRECFGLVHGKAGVITMKDGYQTAFLGSINESFSGWKLNYELVWEDDTKESVDWVQEEFDTLWKNPYAVDIKQVKYVVDDIKRISKRIEVTCDRWKERPNAGAAVVESPVYRTGFGLWDHQKYFVNKVFHDHIKKYGARYVLADQVGLGKTVQLALSAQLAALYGDRPILIIVPKTLVVQWQDELNTLLDMPSAIWVGKWIDEIGNEYMNDITHCPRRIGIISQGILINGSESCREIQNQLLIGNYEMVICDEAHRARRANLGENKEYQSPEMNNLYKFLFEISPKTKSMLLATATPVQMYPIEAFDLLNILSQKNDSVLGSLTSFWRNRNKIPDSLKYISGEKTLNEEEIYEYWEWIRNPMPPADEKNKDFMAIRSAFDMDEEDFVAQKTISDMSGSTKSRLQDLIDNNFFQNANPYIRHIIRRERAALENRKNPETGLPYLQPIKVVLFGEDAGGILTLSGYLKDAYLRAEEFCEMLKERSRAAGFMKTLLLKRIGSSMISGYLTGQKMLKEWGDGNIYDEDDDEEISFDLKDLTLEERKKLEEFVNILGVALESNNRIDPKYNKVIDILNKGVTTENGVSTGPWKDLGCIIFTQYYDTAEWVAKNISEDYVGEIIGVYAGSDKSCVFIDGIPKKETRDNIKKMVKEKKLKIIVGTDAASEGLNLQSLGTLINLDLPWNPTRLEQRKGRIQRIGQVNDTIYLYNLRYKDSVEDRVHSLLSVRLKSIYNLFGQLPDMLSDVWIDVALNNIDEANKQIGNIPDKHPFDVRYNDNVATIEWEKCEEVLNNIEIKKILMKRWK</sequence>
<dbReference type="PROSITE" id="PS51192">
    <property type="entry name" value="HELICASE_ATP_BIND_1"/>
    <property type="match status" value="1"/>
</dbReference>
<name>A0A6P1TWH8_9FIRM</name>
<dbReference type="CDD" id="cd09179">
    <property type="entry name" value="PLDc_N_DEXD_a"/>
    <property type="match status" value="1"/>
</dbReference>
<dbReference type="SUPFAM" id="SSF52540">
    <property type="entry name" value="P-loop containing nucleoside triphosphate hydrolases"/>
    <property type="match status" value="2"/>
</dbReference>
<keyword evidence="1" id="KW-0378">Hydrolase</keyword>
<dbReference type="PROSITE" id="PS51194">
    <property type="entry name" value="HELICASE_CTER"/>
    <property type="match status" value="1"/>
</dbReference>
<evidence type="ECO:0000313" key="4">
    <source>
        <dbReference type="EMBL" id="QHQ63868.1"/>
    </source>
</evidence>